<organism evidence="1 2">
    <name type="scientific">Veronia pacifica</name>
    <dbReference type="NCBI Taxonomy" id="1080227"/>
    <lineage>
        <taxon>Bacteria</taxon>
        <taxon>Pseudomonadati</taxon>
        <taxon>Pseudomonadota</taxon>
        <taxon>Gammaproteobacteria</taxon>
        <taxon>Vibrionales</taxon>
        <taxon>Vibrionaceae</taxon>
        <taxon>Veronia</taxon>
    </lineage>
</organism>
<comment type="caution">
    <text evidence="1">The sequence shown here is derived from an EMBL/GenBank/DDBJ whole genome shotgun (WGS) entry which is preliminary data.</text>
</comment>
<dbReference type="AlphaFoldDB" id="A0A1C3EE34"/>
<dbReference type="STRING" id="1080227.A8L45_16600"/>
<proteinExistence type="predicted"/>
<evidence type="ECO:0000313" key="2">
    <source>
        <dbReference type="Proteomes" id="UP000094936"/>
    </source>
</evidence>
<dbReference type="EMBL" id="LYBM01000034">
    <property type="protein sequence ID" value="ODA31517.1"/>
    <property type="molecule type" value="Genomic_DNA"/>
</dbReference>
<dbReference type="RefSeq" id="WP_068904310.1">
    <property type="nucleotide sequence ID" value="NZ_JBHUIF010000028.1"/>
</dbReference>
<evidence type="ECO:0000313" key="1">
    <source>
        <dbReference type="EMBL" id="ODA31517.1"/>
    </source>
</evidence>
<keyword evidence="2" id="KW-1185">Reference proteome</keyword>
<dbReference type="Proteomes" id="UP000094936">
    <property type="component" value="Unassembled WGS sequence"/>
</dbReference>
<reference evidence="1 2" key="1">
    <citation type="submission" date="2016-05" db="EMBL/GenBank/DDBJ databases">
        <title>Genomic Taxonomy of the Vibrionaceae.</title>
        <authorList>
            <person name="Gomez-Gil B."/>
            <person name="Enciso-Ibarra J."/>
        </authorList>
    </citation>
    <scope>NUCLEOTIDE SEQUENCE [LARGE SCALE GENOMIC DNA]</scope>
    <source>
        <strain evidence="1 2">CAIM 1920</strain>
    </source>
</reference>
<gene>
    <name evidence="1" type="ORF">A8L45_16600</name>
</gene>
<evidence type="ECO:0008006" key="3">
    <source>
        <dbReference type="Google" id="ProtNLM"/>
    </source>
</evidence>
<protein>
    <recommendedName>
        <fullName evidence="3">Lipoprotein</fullName>
    </recommendedName>
</protein>
<sequence length="387" mass="44955">MKKLLLILVLSISVIGCQSTSEEPEVVGPIIDILDYELKPTSLTLSQKNLFFETILYQAHERYRFEFATTSYERGDRTSMSVWTEGGIMYSGGRNRKYHYTSMDYYYIFKINKDNNITKETLNQAWHGKPALRRDCSLCSDHGFNKYIDELVNFSVREYNNNIDAYTTLINHVQNKTIDIKVSSKDKISADLESHIKRDTRFEVVPRKYNMETNIWGKPYIKVIKPLNYSGRIKGIKYSLSKTSIQHDESPSLDISVSSAYYDMKPKFYSTSDNSINASWSNGKLKIVNLTNNYIEIDSFSMYWGKNVSTLDNLNMSVPPQSEKTKYVSSAYTSDGWSRYENNPRFVKYENKNKKFPFGIAISYFNVDTNKRNTLFKKTDYSRANLD</sequence>
<dbReference type="PROSITE" id="PS51257">
    <property type="entry name" value="PROKAR_LIPOPROTEIN"/>
    <property type="match status" value="1"/>
</dbReference>
<name>A0A1C3EE34_9GAMM</name>
<accession>A0A1C3EE34</accession>
<dbReference type="OrthoDB" id="7060855at2"/>